<reference evidence="1 2" key="1">
    <citation type="journal article" date="2021" name="Hortic Res">
        <title>High-quality reference genome and annotation aids understanding of berry development for evergreen blueberry (Vaccinium darrowii).</title>
        <authorList>
            <person name="Yu J."/>
            <person name="Hulse-Kemp A.M."/>
            <person name="Babiker E."/>
            <person name="Staton M."/>
        </authorList>
    </citation>
    <scope>NUCLEOTIDE SEQUENCE [LARGE SCALE GENOMIC DNA]</scope>
    <source>
        <strain evidence="2">cv. NJ 8807/NJ 8810</strain>
        <tissue evidence="1">Young leaf</tissue>
    </source>
</reference>
<sequence length="152" mass="17278">MCKIINQGPWSVMGNLMILRKWDSHKTIEEMDFSCSPFWVQIQVLPLGHLNVRSGMKIEESLGEIIAVEDPDGKGRLAKYIWVGHSVNNYSESKFANLNIRGYDGSLRAKTLLDISNMEMAKSKNFSIPLFRNLRLPSEQLKEAKSQEAHAI</sequence>
<evidence type="ECO:0000313" key="1">
    <source>
        <dbReference type="EMBL" id="KAH7865621.1"/>
    </source>
</evidence>
<comment type="caution">
    <text evidence="1">The sequence shown here is derived from an EMBL/GenBank/DDBJ whole genome shotgun (WGS) entry which is preliminary data.</text>
</comment>
<evidence type="ECO:0000313" key="2">
    <source>
        <dbReference type="Proteomes" id="UP000828048"/>
    </source>
</evidence>
<dbReference type="EMBL" id="CM037159">
    <property type="protein sequence ID" value="KAH7865621.1"/>
    <property type="molecule type" value="Genomic_DNA"/>
</dbReference>
<dbReference type="Proteomes" id="UP000828048">
    <property type="component" value="Chromosome 9"/>
</dbReference>
<organism evidence="1 2">
    <name type="scientific">Vaccinium darrowii</name>
    <dbReference type="NCBI Taxonomy" id="229202"/>
    <lineage>
        <taxon>Eukaryota</taxon>
        <taxon>Viridiplantae</taxon>
        <taxon>Streptophyta</taxon>
        <taxon>Embryophyta</taxon>
        <taxon>Tracheophyta</taxon>
        <taxon>Spermatophyta</taxon>
        <taxon>Magnoliopsida</taxon>
        <taxon>eudicotyledons</taxon>
        <taxon>Gunneridae</taxon>
        <taxon>Pentapetalae</taxon>
        <taxon>asterids</taxon>
        <taxon>Ericales</taxon>
        <taxon>Ericaceae</taxon>
        <taxon>Vaccinioideae</taxon>
        <taxon>Vaccinieae</taxon>
        <taxon>Vaccinium</taxon>
    </lineage>
</organism>
<name>A0ACB7ZI17_9ERIC</name>
<keyword evidence="2" id="KW-1185">Reference proteome</keyword>
<accession>A0ACB7ZI17</accession>
<proteinExistence type="predicted"/>
<protein>
    <submittedName>
        <fullName evidence="1">Uncharacterized protein</fullName>
    </submittedName>
</protein>
<gene>
    <name evidence="1" type="ORF">Vadar_009029</name>
</gene>